<name>A0A454A9A5_ECOL5</name>
<dbReference type="RefSeq" id="WP_000659219.1">
    <property type="nucleotide sequence ID" value="NC_008253.1"/>
</dbReference>
<proteinExistence type="predicted"/>
<dbReference type="Proteomes" id="UP000009182">
    <property type="component" value="Chromosome"/>
</dbReference>
<dbReference type="AlphaFoldDB" id="A0A454A9A5"/>
<keyword evidence="1" id="KW-0805">Transcription regulation</keyword>
<feature type="domain" description="HTH araC/xylS-type" evidence="4">
    <location>
        <begin position="171"/>
        <end position="268"/>
    </location>
</feature>
<dbReference type="InterPro" id="IPR018060">
    <property type="entry name" value="HTH_AraC"/>
</dbReference>
<dbReference type="Gene3D" id="1.10.10.60">
    <property type="entry name" value="Homeodomain-like"/>
    <property type="match status" value="1"/>
</dbReference>
<dbReference type="InterPro" id="IPR020449">
    <property type="entry name" value="Tscrpt_reg_AraC-type_HTH"/>
</dbReference>
<evidence type="ECO:0000259" key="4">
    <source>
        <dbReference type="PROSITE" id="PS01124"/>
    </source>
</evidence>
<dbReference type="SUPFAM" id="SSF46689">
    <property type="entry name" value="Homeodomain-like"/>
    <property type="match status" value="1"/>
</dbReference>
<dbReference type="GO" id="GO:0003700">
    <property type="term" value="F:DNA-binding transcription factor activity"/>
    <property type="evidence" value="ECO:0007669"/>
    <property type="project" value="InterPro"/>
</dbReference>
<dbReference type="KEGG" id="ecp:ECP_3835"/>
<dbReference type="PRINTS" id="PR00032">
    <property type="entry name" value="HTHARAC"/>
</dbReference>
<dbReference type="PANTHER" id="PTHR47894:SF4">
    <property type="entry name" value="HTH-TYPE TRANSCRIPTIONAL REGULATOR GADX"/>
    <property type="match status" value="1"/>
</dbReference>
<dbReference type="SMART" id="SM00342">
    <property type="entry name" value="HTH_ARAC"/>
    <property type="match status" value="1"/>
</dbReference>
<dbReference type="GO" id="GO:0000976">
    <property type="term" value="F:transcription cis-regulatory region binding"/>
    <property type="evidence" value="ECO:0007669"/>
    <property type="project" value="TreeGrafter"/>
</dbReference>
<evidence type="ECO:0000256" key="1">
    <source>
        <dbReference type="ARBA" id="ARBA00023015"/>
    </source>
</evidence>
<accession>A0A454A9A5</accession>
<sequence length="271" mass="31245">MKEITSPSSLNTFSPISISIRNIATNKFLIIHTDNCDLHIENEHGNFFCTRGSFVFMSRNMNFSCRIHKIETGRPPYKTIRLGREELTMLTNILHSTHVYCLNKHITEGKSHNGIVCIGGNKDWGYIFNKIETSKDSALKMLKLSYLISRMGIAPDIIISLMASTAVTFTEKIRNQIENNPSKRWCLNMIADEFNISEISVRKRLESEGTSFSNLFLKVRMEKSMQLLLQNELQICQISKSVGFRSTSYFIKIFKDYFGITPKQLIIYFRN</sequence>
<keyword evidence="3" id="KW-0804">Transcription</keyword>
<evidence type="ECO:0000256" key="3">
    <source>
        <dbReference type="ARBA" id="ARBA00023163"/>
    </source>
</evidence>
<dbReference type="PROSITE" id="PS01124">
    <property type="entry name" value="HTH_ARAC_FAMILY_2"/>
    <property type="match status" value="1"/>
</dbReference>
<dbReference type="PANTHER" id="PTHR47894">
    <property type="entry name" value="HTH-TYPE TRANSCRIPTIONAL REGULATOR GADX"/>
    <property type="match status" value="1"/>
</dbReference>
<protein>
    <submittedName>
        <fullName evidence="5">Possible AraC-family transcriptional regulator</fullName>
    </submittedName>
</protein>
<evidence type="ECO:0000313" key="5">
    <source>
        <dbReference type="EMBL" id="ABG71806.1"/>
    </source>
</evidence>
<keyword evidence="2" id="KW-0238">DNA-binding</keyword>
<gene>
    <name evidence="5" type="ordered locus">ECP_3835</name>
</gene>
<dbReference type="InterPro" id="IPR009057">
    <property type="entry name" value="Homeodomain-like_sf"/>
</dbReference>
<reference evidence="5 6" key="1">
    <citation type="journal article" date="2006" name="Mol. Microbiol.">
        <title>Role of pathogenicity island-associated integrases in the genome plasticity of uropathogenic Escherichia coli strain 536.</title>
        <authorList>
            <person name="Hochhut B."/>
            <person name="Wilde C."/>
            <person name="Balling G."/>
            <person name="Middendorf B."/>
            <person name="Dobrindt U."/>
            <person name="Brzuszkiewicz E."/>
            <person name="Gottschalk G."/>
            <person name="Carniel E."/>
            <person name="Hacker J."/>
        </authorList>
    </citation>
    <scope>NUCLEOTIDE SEQUENCE [LARGE SCALE GENOMIC DNA]</scope>
    <source>
        <strain evidence="6">536 / UPEC</strain>
    </source>
</reference>
<dbReference type="GO" id="GO:0005829">
    <property type="term" value="C:cytosol"/>
    <property type="evidence" value="ECO:0007669"/>
    <property type="project" value="TreeGrafter"/>
</dbReference>
<dbReference type="Pfam" id="PF12833">
    <property type="entry name" value="HTH_18"/>
    <property type="match status" value="1"/>
</dbReference>
<dbReference type="EMBL" id="CP000247">
    <property type="protein sequence ID" value="ABG71806.1"/>
    <property type="molecule type" value="Genomic_DNA"/>
</dbReference>
<evidence type="ECO:0000313" key="6">
    <source>
        <dbReference type="Proteomes" id="UP000009182"/>
    </source>
</evidence>
<organism evidence="5 6">
    <name type="scientific">Escherichia coli O6:K15:H31 (strain 536 / UPEC)</name>
    <dbReference type="NCBI Taxonomy" id="362663"/>
    <lineage>
        <taxon>Bacteria</taxon>
        <taxon>Pseudomonadati</taxon>
        <taxon>Pseudomonadota</taxon>
        <taxon>Gammaproteobacteria</taxon>
        <taxon>Enterobacterales</taxon>
        <taxon>Enterobacteriaceae</taxon>
        <taxon>Escherichia</taxon>
    </lineage>
</organism>
<evidence type="ECO:0000256" key="2">
    <source>
        <dbReference type="ARBA" id="ARBA00023125"/>
    </source>
</evidence>